<evidence type="ECO:0000313" key="4">
    <source>
        <dbReference type="EMBL" id="SFM87657.1"/>
    </source>
</evidence>
<keyword evidence="5" id="KW-1185">Reference proteome</keyword>
<dbReference type="GO" id="GO:0003677">
    <property type="term" value="F:DNA binding"/>
    <property type="evidence" value="ECO:0007669"/>
    <property type="project" value="UniProtKB-KW"/>
</dbReference>
<gene>
    <name evidence="4" type="ORF">SAMN05192568_106910</name>
</gene>
<dbReference type="SMART" id="SM00411">
    <property type="entry name" value="BHL"/>
    <property type="match status" value="1"/>
</dbReference>
<evidence type="ECO:0000256" key="2">
    <source>
        <dbReference type="ARBA" id="ARBA00023125"/>
    </source>
</evidence>
<dbReference type="InterPro" id="IPR010992">
    <property type="entry name" value="IHF-like_DNA-bd_dom_sf"/>
</dbReference>
<comment type="similarity">
    <text evidence="1 3">Belongs to the bacterial histone-like protein family.</text>
</comment>
<dbReference type="AlphaFoldDB" id="A0A1I4UF76"/>
<dbReference type="Gene3D" id="4.10.520.10">
    <property type="entry name" value="IHF-like DNA-binding proteins"/>
    <property type="match status" value="1"/>
</dbReference>
<dbReference type="STRING" id="582667.SAMN05192568_106910"/>
<dbReference type="CDD" id="cd13836">
    <property type="entry name" value="IHF_B"/>
    <property type="match status" value="1"/>
</dbReference>
<evidence type="ECO:0000256" key="3">
    <source>
        <dbReference type="RuleBase" id="RU003939"/>
    </source>
</evidence>
<proteinExistence type="inferred from homology"/>
<evidence type="ECO:0000313" key="5">
    <source>
        <dbReference type="Proteomes" id="UP000199048"/>
    </source>
</evidence>
<dbReference type="EMBL" id="FOTK01000069">
    <property type="protein sequence ID" value="SFM87657.1"/>
    <property type="molecule type" value="Genomic_DNA"/>
</dbReference>
<dbReference type="Proteomes" id="UP000199048">
    <property type="component" value="Unassembled WGS sequence"/>
</dbReference>
<dbReference type="PRINTS" id="PR01727">
    <property type="entry name" value="DNABINDINGHU"/>
</dbReference>
<dbReference type="InterPro" id="IPR000119">
    <property type="entry name" value="Hist_DNA-bd"/>
</dbReference>
<evidence type="ECO:0000256" key="1">
    <source>
        <dbReference type="ARBA" id="ARBA00010529"/>
    </source>
</evidence>
<dbReference type="PANTHER" id="PTHR33175">
    <property type="entry name" value="DNA-BINDING PROTEIN HU"/>
    <property type="match status" value="1"/>
</dbReference>
<name>A0A1I4UF76_9HYPH</name>
<dbReference type="GO" id="GO:0030527">
    <property type="term" value="F:structural constituent of chromatin"/>
    <property type="evidence" value="ECO:0007669"/>
    <property type="project" value="InterPro"/>
</dbReference>
<dbReference type="GO" id="GO:0005829">
    <property type="term" value="C:cytosol"/>
    <property type="evidence" value="ECO:0007669"/>
    <property type="project" value="TreeGrafter"/>
</dbReference>
<dbReference type="PANTHER" id="PTHR33175:SF5">
    <property type="entry name" value="INTEGRATION HOST FACTOR SUBUNIT BETA"/>
    <property type="match status" value="1"/>
</dbReference>
<protein>
    <submittedName>
        <fullName evidence="4">Integration host factor subunit beta</fullName>
    </submittedName>
</protein>
<sequence>MAEQSPHLYEKRIGPVILTIIPTMSYALARGERVELHVFGAFEVTVRVARSGRDPRTGETVQVEARASVHFNPGEAMGVRLKLGTIDTAAAADLLRKAS</sequence>
<reference evidence="5" key="1">
    <citation type="submission" date="2016-10" db="EMBL/GenBank/DDBJ databases">
        <authorList>
            <person name="Varghese N."/>
            <person name="Submissions S."/>
        </authorList>
    </citation>
    <scope>NUCLEOTIDE SEQUENCE [LARGE SCALE GENOMIC DNA]</scope>
    <source>
        <strain evidence="5">BL36</strain>
    </source>
</reference>
<dbReference type="Pfam" id="PF00216">
    <property type="entry name" value="Bac_DNA_binding"/>
    <property type="match status" value="1"/>
</dbReference>
<accession>A0A1I4UF76</accession>
<keyword evidence="2" id="KW-0238">DNA-binding</keyword>
<dbReference type="SUPFAM" id="SSF47729">
    <property type="entry name" value="IHF-like DNA-binding proteins"/>
    <property type="match status" value="1"/>
</dbReference>
<organism evidence="4 5">
    <name type="scientific">Methylobacterium pseudosasicola</name>
    <dbReference type="NCBI Taxonomy" id="582667"/>
    <lineage>
        <taxon>Bacteria</taxon>
        <taxon>Pseudomonadati</taxon>
        <taxon>Pseudomonadota</taxon>
        <taxon>Alphaproteobacteria</taxon>
        <taxon>Hyphomicrobiales</taxon>
        <taxon>Methylobacteriaceae</taxon>
        <taxon>Methylobacterium</taxon>
    </lineage>
</organism>